<evidence type="ECO:0000313" key="1">
    <source>
        <dbReference type="EMBL" id="VEN55752.1"/>
    </source>
</evidence>
<keyword evidence="2" id="KW-1185">Reference proteome</keyword>
<organism evidence="1 2">
    <name type="scientific">Callosobruchus maculatus</name>
    <name type="common">Southern cowpea weevil</name>
    <name type="synonym">Pulse bruchid</name>
    <dbReference type="NCBI Taxonomy" id="64391"/>
    <lineage>
        <taxon>Eukaryota</taxon>
        <taxon>Metazoa</taxon>
        <taxon>Ecdysozoa</taxon>
        <taxon>Arthropoda</taxon>
        <taxon>Hexapoda</taxon>
        <taxon>Insecta</taxon>
        <taxon>Pterygota</taxon>
        <taxon>Neoptera</taxon>
        <taxon>Endopterygota</taxon>
        <taxon>Coleoptera</taxon>
        <taxon>Polyphaga</taxon>
        <taxon>Cucujiformia</taxon>
        <taxon>Chrysomeloidea</taxon>
        <taxon>Chrysomelidae</taxon>
        <taxon>Bruchinae</taxon>
        <taxon>Bruchini</taxon>
        <taxon>Callosobruchus</taxon>
    </lineage>
</organism>
<dbReference type="EMBL" id="CAACVG010010410">
    <property type="protein sequence ID" value="VEN55752.1"/>
    <property type="molecule type" value="Genomic_DNA"/>
</dbReference>
<sequence>MRTAKVWPIQITRSDTIHVKTYPVVTHSHQIFVVMRRVPGSFLFQSSMCDSIY</sequence>
<accession>A0A653D6C8</accession>
<protein>
    <submittedName>
        <fullName evidence="1">Uncharacterized protein</fullName>
    </submittedName>
</protein>
<dbReference type="Proteomes" id="UP000410492">
    <property type="component" value="Unassembled WGS sequence"/>
</dbReference>
<dbReference type="AlphaFoldDB" id="A0A653D6C8"/>
<reference evidence="1 2" key="1">
    <citation type="submission" date="2019-01" db="EMBL/GenBank/DDBJ databases">
        <authorList>
            <person name="Sayadi A."/>
        </authorList>
    </citation>
    <scope>NUCLEOTIDE SEQUENCE [LARGE SCALE GENOMIC DNA]</scope>
</reference>
<proteinExistence type="predicted"/>
<gene>
    <name evidence="1" type="ORF">CALMAC_LOCUS14845</name>
</gene>
<name>A0A653D6C8_CALMS</name>
<evidence type="ECO:0000313" key="2">
    <source>
        <dbReference type="Proteomes" id="UP000410492"/>
    </source>
</evidence>